<accession>A0A271KE09</accession>
<reference evidence="1 2" key="1">
    <citation type="submission" date="2017-08" db="EMBL/GenBank/DDBJ databases">
        <title>Mesorhizobium wenxinae sp. nov., a novel rhizobial species isolated from root nodules of chickpea (Cicer arietinum L.).</title>
        <authorList>
            <person name="Zhang J."/>
        </authorList>
    </citation>
    <scope>NUCLEOTIDE SEQUENCE [LARGE SCALE GENOMIC DNA]</scope>
    <source>
        <strain evidence="2">WYCCWR 10019</strain>
    </source>
</reference>
<name>A0A271KE09_9HYPH</name>
<sequence length="106" mass="12040">MTASAFLKKRDSWLRAVVEDHDLSHSTVRVAVHIAMRMNGNRQSGAWPSTATIAKSSGVGVRSVIRAIDELSGLNRETGEWTGTRYLTAERKRNTGNRYWLNFFWE</sequence>
<dbReference type="OrthoDB" id="8453733at2"/>
<gene>
    <name evidence="1" type="ORF">CIT31_16765</name>
</gene>
<protein>
    <recommendedName>
        <fullName evidence="3">Helix-turn-helix domain-containing protein</fullName>
    </recommendedName>
</protein>
<dbReference type="Pfam" id="PF13730">
    <property type="entry name" value="HTH_36"/>
    <property type="match status" value="1"/>
</dbReference>
<proteinExistence type="predicted"/>
<evidence type="ECO:0000313" key="2">
    <source>
        <dbReference type="Proteomes" id="UP000215931"/>
    </source>
</evidence>
<dbReference type="EMBL" id="NPKH01000023">
    <property type="protein sequence ID" value="PAP94018.1"/>
    <property type="molecule type" value="Genomic_DNA"/>
</dbReference>
<evidence type="ECO:0000313" key="1">
    <source>
        <dbReference type="EMBL" id="PAP94018.1"/>
    </source>
</evidence>
<dbReference type="AlphaFoldDB" id="A0A271KE09"/>
<keyword evidence="2" id="KW-1185">Reference proteome</keyword>
<evidence type="ECO:0008006" key="3">
    <source>
        <dbReference type="Google" id="ProtNLM"/>
    </source>
</evidence>
<comment type="caution">
    <text evidence="1">The sequence shown here is derived from an EMBL/GenBank/DDBJ whole genome shotgun (WGS) entry which is preliminary data.</text>
</comment>
<dbReference type="RefSeq" id="WP_095519551.1">
    <property type="nucleotide sequence ID" value="NZ_NPKH01000023.1"/>
</dbReference>
<organism evidence="1 2">
    <name type="scientific">Mesorhizobium wenxiniae</name>
    <dbReference type="NCBI Taxonomy" id="2014805"/>
    <lineage>
        <taxon>Bacteria</taxon>
        <taxon>Pseudomonadati</taxon>
        <taxon>Pseudomonadota</taxon>
        <taxon>Alphaproteobacteria</taxon>
        <taxon>Hyphomicrobiales</taxon>
        <taxon>Phyllobacteriaceae</taxon>
        <taxon>Mesorhizobium</taxon>
    </lineage>
</organism>
<dbReference type="Proteomes" id="UP000215931">
    <property type="component" value="Unassembled WGS sequence"/>
</dbReference>